<keyword evidence="1" id="KW-0732">Signal</keyword>
<sequence>MSTSIARLSAALLACALLPAGACMAQQATPMSAKPAEAPAAAAAPAAAPAPPTAASRFAILDANHDGVLSQYEYDSDAVLEALDTNHDDLISADEFQVFLGDKAQGAPDAAYRISIADTDGDGKLSDAELRRGLKIRFDWLDANKDGNVDLDELKAGFGVPMLH</sequence>
<dbReference type="Proteomes" id="UP000681317">
    <property type="component" value="Chromosome"/>
</dbReference>
<dbReference type="RefSeq" id="WP_213437702.1">
    <property type="nucleotide sequence ID" value="NZ_AP024545.1"/>
</dbReference>
<accession>A0ABM7Q5G4</accession>
<protein>
    <recommendedName>
        <fullName evidence="2">EF-hand domain-containing protein</fullName>
    </recommendedName>
</protein>
<evidence type="ECO:0000259" key="2">
    <source>
        <dbReference type="PROSITE" id="PS50222"/>
    </source>
</evidence>
<evidence type="ECO:0000313" key="3">
    <source>
        <dbReference type="EMBL" id="BCT92475.1"/>
    </source>
</evidence>
<dbReference type="EMBL" id="AP024545">
    <property type="protein sequence ID" value="BCT92475.1"/>
    <property type="molecule type" value="Genomic_DNA"/>
</dbReference>
<feature type="signal peptide" evidence="1">
    <location>
        <begin position="1"/>
        <end position="25"/>
    </location>
</feature>
<dbReference type="InterPro" id="IPR018247">
    <property type="entry name" value="EF_Hand_1_Ca_BS"/>
</dbReference>
<evidence type="ECO:0000256" key="1">
    <source>
        <dbReference type="SAM" id="SignalP"/>
    </source>
</evidence>
<dbReference type="SUPFAM" id="SSF47473">
    <property type="entry name" value="EF-hand"/>
    <property type="match status" value="1"/>
</dbReference>
<dbReference type="InterPro" id="IPR011992">
    <property type="entry name" value="EF-hand-dom_pair"/>
</dbReference>
<evidence type="ECO:0000313" key="4">
    <source>
        <dbReference type="Proteomes" id="UP000681317"/>
    </source>
</evidence>
<reference evidence="3 4" key="1">
    <citation type="submission" date="2021-03" db="EMBL/GenBank/DDBJ databases">
        <title>Complete Genome Sequences of Two Lysobacter Strains Isolated from Sea Water (Lysobacter caseinilyticus) and Soil (Lysobacter helvus) in South Korea.</title>
        <authorList>
            <person name="Watanabe Y."/>
            <person name="Arakawa K."/>
        </authorList>
    </citation>
    <scope>NUCLEOTIDE SEQUENCE [LARGE SCALE GENOMIC DNA]</scope>
    <source>
        <strain evidence="3 4">KVB24</strain>
    </source>
</reference>
<feature type="domain" description="EF-hand" evidence="2">
    <location>
        <begin position="77"/>
        <end position="106"/>
    </location>
</feature>
<proteinExistence type="predicted"/>
<gene>
    <name evidence="3" type="ORF">LYSCAS_14990</name>
</gene>
<feature type="domain" description="EF-hand" evidence="2">
    <location>
        <begin position="129"/>
        <end position="164"/>
    </location>
</feature>
<dbReference type="Pfam" id="PF13202">
    <property type="entry name" value="EF-hand_5"/>
    <property type="match status" value="3"/>
</dbReference>
<dbReference type="PROSITE" id="PS50222">
    <property type="entry name" value="EF_HAND_2"/>
    <property type="match status" value="2"/>
</dbReference>
<dbReference type="InterPro" id="IPR002048">
    <property type="entry name" value="EF_hand_dom"/>
</dbReference>
<organism evidence="3 4">
    <name type="scientific">Noviluteimonas caseinilytica</name>
    <dbReference type="NCBI Taxonomy" id="2675101"/>
    <lineage>
        <taxon>Bacteria</taxon>
        <taxon>Pseudomonadati</taxon>
        <taxon>Pseudomonadota</taxon>
        <taxon>Gammaproteobacteria</taxon>
        <taxon>Lysobacterales</taxon>
        <taxon>Lysobacteraceae</taxon>
        <taxon>Noviluteimonas</taxon>
    </lineage>
</organism>
<dbReference type="Gene3D" id="1.10.238.10">
    <property type="entry name" value="EF-hand"/>
    <property type="match status" value="2"/>
</dbReference>
<name>A0ABM7Q5G4_9GAMM</name>
<dbReference type="PROSITE" id="PS00018">
    <property type="entry name" value="EF_HAND_1"/>
    <property type="match status" value="1"/>
</dbReference>
<feature type="chain" id="PRO_5047316081" description="EF-hand domain-containing protein" evidence="1">
    <location>
        <begin position="26"/>
        <end position="164"/>
    </location>
</feature>
<keyword evidence="4" id="KW-1185">Reference proteome</keyword>